<dbReference type="GO" id="GO:0005634">
    <property type="term" value="C:nucleus"/>
    <property type="evidence" value="ECO:0007669"/>
    <property type="project" value="UniProtKB-SubCell"/>
</dbReference>
<accession>A0A3Q2YKZ4</accession>
<keyword evidence="12" id="KW-0966">Cell projection</keyword>
<evidence type="ECO:0000256" key="7">
    <source>
        <dbReference type="ARBA" id="ARBA00023054"/>
    </source>
</evidence>
<protein>
    <recommendedName>
        <fullName evidence="4">Meiosis-specific nuclear structural protein 1</fullName>
    </recommendedName>
</protein>
<dbReference type="Pfam" id="PF13868">
    <property type="entry name" value="TPH"/>
    <property type="match status" value="1"/>
</dbReference>
<keyword evidence="9" id="KW-0206">Cytoskeleton</keyword>
<evidence type="ECO:0000256" key="3">
    <source>
        <dbReference type="ARBA" id="ARBA00009158"/>
    </source>
</evidence>
<evidence type="ECO:0000256" key="1">
    <source>
        <dbReference type="ARBA" id="ARBA00004123"/>
    </source>
</evidence>
<dbReference type="InterPro" id="IPR026504">
    <property type="entry name" value="MNS1"/>
</dbReference>
<dbReference type="GO" id="GO:0051321">
    <property type="term" value="P:meiotic cell cycle"/>
    <property type="evidence" value="ECO:0007669"/>
    <property type="project" value="UniProtKB-KW"/>
</dbReference>
<dbReference type="Ensembl" id="ENSHCOT00000009923.1">
    <property type="protein sequence ID" value="ENSHCOP00000018971.1"/>
    <property type="gene ID" value="ENSHCOG00000003980.1"/>
</dbReference>
<evidence type="ECO:0000256" key="13">
    <source>
        <dbReference type="ARBA" id="ARBA00046114"/>
    </source>
</evidence>
<evidence type="ECO:0000256" key="8">
    <source>
        <dbReference type="ARBA" id="ARBA00023069"/>
    </source>
</evidence>
<dbReference type="InterPro" id="IPR043597">
    <property type="entry name" value="TPH_dom"/>
</dbReference>
<evidence type="ECO:0000256" key="10">
    <source>
        <dbReference type="ARBA" id="ARBA00023242"/>
    </source>
</evidence>
<evidence type="ECO:0000256" key="14">
    <source>
        <dbReference type="SAM" id="Coils"/>
    </source>
</evidence>
<keyword evidence="11" id="KW-0469">Meiosis</keyword>
<keyword evidence="6" id="KW-0282">Flagellum</keyword>
<keyword evidence="10" id="KW-0539">Nucleus</keyword>
<evidence type="ECO:0000256" key="6">
    <source>
        <dbReference type="ARBA" id="ARBA00022846"/>
    </source>
</evidence>
<organism evidence="17 18">
    <name type="scientific">Hippocampus comes</name>
    <name type="common">Tiger tail seahorse</name>
    <dbReference type="NCBI Taxonomy" id="109280"/>
    <lineage>
        <taxon>Eukaryota</taxon>
        <taxon>Metazoa</taxon>
        <taxon>Chordata</taxon>
        <taxon>Craniata</taxon>
        <taxon>Vertebrata</taxon>
        <taxon>Euteleostomi</taxon>
        <taxon>Actinopterygii</taxon>
        <taxon>Neopterygii</taxon>
        <taxon>Teleostei</taxon>
        <taxon>Neoteleostei</taxon>
        <taxon>Acanthomorphata</taxon>
        <taxon>Syngnathiaria</taxon>
        <taxon>Syngnathiformes</taxon>
        <taxon>Syngnathoidei</taxon>
        <taxon>Syngnathidae</taxon>
        <taxon>Hippocampus</taxon>
    </lineage>
</organism>
<name>A0A3Q2YKZ4_HIPCM</name>
<feature type="coiled-coil region" evidence="14">
    <location>
        <begin position="143"/>
        <end position="170"/>
    </location>
</feature>
<reference evidence="17" key="2">
    <citation type="submission" date="2025-09" db="UniProtKB">
        <authorList>
            <consortium name="Ensembl"/>
        </authorList>
    </citation>
    <scope>IDENTIFICATION</scope>
</reference>
<evidence type="ECO:0000256" key="5">
    <source>
        <dbReference type="ARBA" id="ARBA00022490"/>
    </source>
</evidence>
<evidence type="ECO:0000256" key="11">
    <source>
        <dbReference type="ARBA" id="ARBA00023254"/>
    </source>
</evidence>
<dbReference type="OMA" id="QIRNQMV"/>
<feature type="coiled-coil region" evidence="14">
    <location>
        <begin position="232"/>
        <end position="307"/>
    </location>
</feature>
<comment type="similarity">
    <text evidence="3">Belongs to the MNS1 family.</text>
</comment>
<evidence type="ECO:0000313" key="18">
    <source>
        <dbReference type="Proteomes" id="UP000264820"/>
    </source>
</evidence>
<keyword evidence="18" id="KW-1185">Reference proteome</keyword>
<dbReference type="GO" id="GO:0031514">
    <property type="term" value="C:motile cilium"/>
    <property type="evidence" value="ECO:0007669"/>
    <property type="project" value="Ensembl"/>
</dbReference>
<evidence type="ECO:0000256" key="12">
    <source>
        <dbReference type="ARBA" id="ARBA00023273"/>
    </source>
</evidence>
<dbReference type="Proteomes" id="UP000264820">
    <property type="component" value="Unplaced"/>
</dbReference>
<keyword evidence="8" id="KW-0969">Cilium</keyword>
<dbReference type="GO" id="GO:0044782">
    <property type="term" value="P:cilium organization"/>
    <property type="evidence" value="ECO:0007669"/>
    <property type="project" value="TreeGrafter"/>
</dbReference>
<evidence type="ECO:0000256" key="9">
    <source>
        <dbReference type="ARBA" id="ARBA00023212"/>
    </source>
</evidence>
<dbReference type="AlphaFoldDB" id="A0A3Q2YKZ4"/>
<dbReference type="STRING" id="109280.ENSHCOP00000018971"/>
<feature type="region of interest" description="Disordered" evidence="15">
    <location>
        <begin position="457"/>
        <end position="481"/>
    </location>
</feature>
<dbReference type="PANTHER" id="PTHR19265:SF0">
    <property type="entry name" value="MEIOSIS-SPECIFIC NUCLEAR STRUCTURAL PROTEIN 1"/>
    <property type="match status" value="1"/>
</dbReference>
<evidence type="ECO:0000256" key="2">
    <source>
        <dbReference type="ARBA" id="ARBA00004611"/>
    </source>
</evidence>
<comment type="subcellular location">
    <subcellularLocation>
        <location evidence="2">Cytoplasm</location>
        <location evidence="2">Cytoskeleton</location>
        <location evidence="2">Flagellum axoneme</location>
    </subcellularLocation>
    <subcellularLocation>
        <location evidence="1">Nucleus</location>
    </subcellularLocation>
</comment>
<keyword evidence="5" id="KW-0963">Cytoplasm</keyword>
<reference evidence="17" key="1">
    <citation type="submission" date="2025-08" db="UniProtKB">
        <authorList>
            <consortium name="Ensembl"/>
        </authorList>
    </citation>
    <scope>IDENTIFICATION</scope>
</reference>
<comment type="function">
    <text evidence="13">Microtubule inner protein (MIP) part of the dynein-decorated doublet microtubules (DMTs) in cilia axoneme, which is required for motile cilia beating. May play a role in the control of meiotic division and germ cell differentiation through regulation of pairing and recombination during meiosis. Required for sperm flagella assembly. May play a role in the assembly and function of the outer dynein arm-docking complex (ODA-DC). ODA-DC mediates outer dynein arms (ODA) binding onto the axonemal doublet microtubules.</text>
</comment>
<feature type="domain" description="Trichohyalin-plectin-homology" evidence="16">
    <location>
        <begin position="98"/>
        <end position="443"/>
    </location>
</feature>
<dbReference type="PANTHER" id="PTHR19265">
    <property type="entry name" value="MEIOSIS-SPECIFIC NUCLEAR STRUCTURAL PROTEIN 1"/>
    <property type="match status" value="1"/>
</dbReference>
<evidence type="ECO:0000313" key="17">
    <source>
        <dbReference type="Ensembl" id="ENSHCOP00000018971.1"/>
    </source>
</evidence>
<evidence type="ECO:0000256" key="15">
    <source>
        <dbReference type="SAM" id="MobiDB-lite"/>
    </source>
</evidence>
<sequence length="481" mass="58898">MCQLNAQTAFHKCVHCLSLDRDRKMVAAMKEEDSVDRKRFLRQVQEEQKEREIENAMIKAHTEKLLREKQLVQEEKLAKELARINHDRQREGKIRQYIRENSIELRELESKLKLAYVSKEQVAQMAEHEAIKCETMREEAELYNKMKSNFDQATMEEEKLEQRKQEEQLQYQHDLNLQLVEREHKRQVAYDDFLKEKLMVDDIVRKIYEEDQMERQKKLERVRATQKHIEDFQTQQAEWRRLENERMEEENRRIREFASRQQKSQQDRMAKIRAREEAIQNLRDTKMAEERRQRDDMERMRQELCLEEQEEAFRKKDIEDMERNIRQRLMLQRTCQEQMAMKEMRRQAERDEEEAFRKMTMDKFAEDDRIEQMNAQRRRMKMMEHKREVEKLIDDRRRQHQADMAREEAMEQEREALCRQIIEEERLQLLQRHATKLLGHMPKGLLREDDLKHFDEDFRKNFQTRPAENSENHGGGGDGDD</sequence>
<proteinExistence type="inferred from homology"/>
<keyword evidence="7 14" id="KW-0175">Coiled coil</keyword>
<evidence type="ECO:0000259" key="16">
    <source>
        <dbReference type="Pfam" id="PF13868"/>
    </source>
</evidence>
<dbReference type="GeneTree" id="ENSGT00730000111210"/>
<evidence type="ECO:0000256" key="4">
    <source>
        <dbReference type="ARBA" id="ARBA00014813"/>
    </source>
</evidence>